<proteinExistence type="predicted"/>
<protein>
    <submittedName>
        <fullName evidence="1">Uncharacterized protein</fullName>
    </submittedName>
</protein>
<dbReference type="EMBL" id="BGZK01004699">
    <property type="protein sequence ID" value="GBP10393.1"/>
    <property type="molecule type" value="Genomic_DNA"/>
</dbReference>
<name>A0A4C1T7B9_EUMVA</name>
<dbReference type="AlphaFoldDB" id="A0A4C1T7B9"/>
<accession>A0A4C1T7B9</accession>
<reference evidence="1 2" key="1">
    <citation type="journal article" date="2019" name="Commun. Biol.">
        <title>The bagworm genome reveals a unique fibroin gene that provides high tensile strength.</title>
        <authorList>
            <person name="Kono N."/>
            <person name="Nakamura H."/>
            <person name="Ohtoshi R."/>
            <person name="Tomita M."/>
            <person name="Numata K."/>
            <person name="Arakawa K."/>
        </authorList>
    </citation>
    <scope>NUCLEOTIDE SEQUENCE [LARGE SCALE GENOMIC DNA]</scope>
</reference>
<organism evidence="1 2">
    <name type="scientific">Eumeta variegata</name>
    <name type="common">Bagworm moth</name>
    <name type="synonym">Eumeta japonica</name>
    <dbReference type="NCBI Taxonomy" id="151549"/>
    <lineage>
        <taxon>Eukaryota</taxon>
        <taxon>Metazoa</taxon>
        <taxon>Ecdysozoa</taxon>
        <taxon>Arthropoda</taxon>
        <taxon>Hexapoda</taxon>
        <taxon>Insecta</taxon>
        <taxon>Pterygota</taxon>
        <taxon>Neoptera</taxon>
        <taxon>Endopterygota</taxon>
        <taxon>Lepidoptera</taxon>
        <taxon>Glossata</taxon>
        <taxon>Ditrysia</taxon>
        <taxon>Tineoidea</taxon>
        <taxon>Psychidae</taxon>
        <taxon>Oiketicinae</taxon>
        <taxon>Eumeta</taxon>
    </lineage>
</organism>
<sequence>MAPMRSVCQTAAPHLPLKGFVANVTGRWLAWKAARCRPAWREACPRYRASGRSVPLGRVAPAGRFGFIKISESFEGCRVTA</sequence>
<gene>
    <name evidence="1" type="ORF">EVAR_91365_1</name>
</gene>
<keyword evidence="2" id="KW-1185">Reference proteome</keyword>
<dbReference type="Proteomes" id="UP000299102">
    <property type="component" value="Unassembled WGS sequence"/>
</dbReference>
<comment type="caution">
    <text evidence="1">The sequence shown here is derived from an EMBL/GenBank/DDBJ whole genome shotgun (WGS) entry which is preliminary data.</text>
</comment>
<evidence type="ECO:0000313" key="1">
    <source>
        <dbReference type="EMBL" id="GBP10393.1"/>
    </source>
</evidence>
<evidence type="ECO:0000313" key="2">
    <source>
        <dbReference type="Proteomes" id="UP000299102"/>
    </source>
</evidence>